<dbReference type="CDD" id="cd08492">
    <property type="entry name" value="PBP2_NikA_DppA_OppA_like_15"/>
    <property type="match status" value="1"/>
</dbReference>
<dbReference type="PANTHER" id="PTHR30290">
    <property type="entry name" value="PERIPLASMIC BINDING COMPONENT OF ABC TRANSPORTER"/>
    <property type="match status" value="1"/>
</dbReference>
<evidence type="ECO:0000313" key="6">
    <source>
        <dbReference type="EMBL" id="KJL19869.1"/>
    </source>
</evidence>
<dbReference type="GO" id="GO:0015833">
    <property type="term" value="P:peptide transport"/>
    <property type="evidence" value="ECO:0007669"/>
    <property type="project" value="TreeGrafter"/>
</dbReference>
<feature type="signal peptide" evidence="4">
    <location>
        <begin position="1"/>
        <end position="41"/>
    </location>
</feature>
<protein>
    <submittedName>
        <fullName evidence="6">Nickel-binding periplasmic protein</fullName>
    </submittedName>
</protein>
<dbReference type="EMBL" id="JYIT01000083">
    <property type="protein sequence ID" value="KJL19869.1"/>
    <property type="molecule type" value="Genomic_DNA"/>
</dbReference>
<dbReference type="GO" id="GO:0043190">
    <property type="term" value="C:ATP-binding cassette (ABC) transporter complex"/>
    <property type="evidence" value="ECO:0007669"/>
    <property type="project" value="InterPro"/>
</dbReference>
<dbReference type="Pfam" id="PF00496">
    <property type="entry name" value="SBP_bac_5"/>
    <property type="match status" value="1"/>
</dbReference>
<keyword evidence="2" id="KW-0813">Transport</keyword>
<comment type="caution">
    <text evidence="6">The sequence shown here is derived from an EMBL/GenBank/DDBJ whole genome shotgun (WGS) entry which is preliminary data.</text>
</comment>
<accession>A0A0F0KHF2</accession>
<feature type="domain" description="Solute-binding protein family 5" evidence="5">
    <location>
        <begin position="99"/>
        <end position="460"/>
    </location>
</feature>
<dbReference type="InterPro" id="IPR030678">
    <property type="entry name" value="Peptide/Ni-bd"/>
</dbReference>
<dbReference type="InterPro" id="IPR000914">
    <property type="entry name" value="SBP_5_dom"/>
</dbReference>
<keyword evidence="3 4" id="KW-0732">Signal</keyword>
<dbReference type="GO" id="GO:1904680">
    <property type="term" value="F:peptide transmembrane transporter activity"/>
    <property type="evidence" value="ECO:0007669"/>
    <property type="project" value="TreeGrafter"/>
</dbReference>
<gene>
    <name evidence="6" type="primary">nikA_1</name>
    <name evidence="6" type="ORF">RL72_02915</name>
</gene>
<dbReference type="GO" id="GO:0042597">
    <property type="term" value="C:periplasmic space"/>
    <property type="evidence" value="ECO:0007669"/>
    <property type="project" value="UniProtKB-ARBA"/>
</dbReference>
<evidence type="ECO:0000256" key="2">
    <source>
        <dbReference type="ARBA" id="ARBA00022448"/>
    </source>
</evidence>
<dbReference type="RefSeq" id="WP_045251561.1">
    <property type="nucleotide sequence ID" value="NZ_CP099706.1"/>
</dbReference>
<sequence>MNPTRTASRPRAALRLRTTALASIAVVAGLALSACSAPAPAGAPTGDSAKPVDGGALTFAIANDPISLNPSGIGSGNDTWYVTRQLVDSLLYQDPDTGKLEPWLATSYKSNADATSFTFELRHGVTFSDGTPFTAANVKATFDDIQTAGALTQTTSNFVGYKETKVIDDDTVEVDFSTPNAAFPNSTASVGLGIVGNATLAVPFANRADGKAIVGTGPFTLDSYTKNVSTVLAARKNYAWAPQPLGNTGRAHLDTVTFQVAPEAGVRTGSLTSGQVDVIGGVQPTDVQTLQDAGYPLISRGNPGISFGLSFNLARPIVSDIAVREAIAAAIDPTVVRDTSLNKLFAVATSTLAKNTPSWADESKHFSYDPKHAAAILDKAGWTKGSDGIRTKGGTPLTLQLAWITNFGPNQTSLELIQQQLKQVGIGVVLSGSTVPEFLAKQASGDFDIVWGNLSRADGDVLRTQYSKATTKLHIDDPELETLLQGQLAAGNPAARDKILAEAQARIAAQYYQIPVHELTSILSTQSTVHGIRLGADSRLDSLVSAWKDAR</sequence>
<evidence type="ECO:0000313" key="7">
    <source>
        <dbReference type="Proteomes" id="UP000033448"/>
    </source>
</evidence>
<evidence type="ECO:0000256" key="1">
    <source>
        <dbReference type="ARBA" id="ARBA00005695"/>
    </source>
</evidence>
<organism evidence="6 7">
    <name type="scientific">Microbacterium azadirachtae</name>
    <dbReference type="NCBI Taxonomy" id="582680"/>
    <lineage>
        <taxon>Bacteria</taxon>
        <taxon>Bacillati</taxon>
        <taxon>Actinomycetota</taxon>
        <taxon>Actinomycetes</taxon>
        <taxon>Micrococcales</taxon>
        <taxon>Microbacteriaceae</taxon>
        <taxon>Microbacterium</taxon>
    </lineage>
</organism>
<evidence type="ECO:0000256" key="3">
    <source>
        <dbReference type="ARBA" id="ARBA00022729"/>
    </source>
</evidence>
<dbReference type="Proteomes" id="UP000033448">
    <property type="component" value="Unassembled WGS sequence"/>
</dbReference>
<evidence type="ECO:0000256" key="4">
    <source>
        <dbReference type="SAM" id="SignalP"/>
    </source>
</evidence>
<dbReference type="OrthoDB" id="5240629at2"/>
<comment type="similarity">
    <text evidence="1">Belongs to the bacterial solute-binding protein 5 family.</text>
</comment>
<dbReference type="Gene3D" id="3.10.105.10">
    <property type="entry name" value="Dipeptide-binding Protein, Domain 3"/>
    <property type="match status" value="1"/>
</dbReference>
<feature type="chain" id="PRO_5039121844" evidence="4">
    <location>
        <begin position="42"/>
        <end position="551"/>
    </location>
</feature>
<dbReference type="InterPro" id="IPR039424">
    <property type="entry name" value="SBP_5"/>
</dbReference>
<dbReference type="PATRIC" id="fig|582680.7.peg.2972"/>
<dbReference type="PANTHER" id="PTHR30290:SF9">
    <property type="entry name" value="OLIGOPEPTIDE-BINDING PROTEIN APPA"/>
    <property type="match status" value="1"/>
</dbReference>
<dbReference type="AlphaFoldDB" id="A0A0F0KHF2"/>
<dbReference type="PROSITE" id="PS51257">
    <property type="entry name" value="PROKAR_LIPOPROTEIN"/>
    <property type="match status" value="1"/>
</dbReference>
<dbReference type="Gene3D" id="3.40.190.10">
    <property type="entry name" value="Periplasmic binding protein-like II"/>
    <property type="match status" value="1"/>
</dbReference>
<evidence type="ECO:0000259" key="5">
    <source>
        <dbReference type="Pfam" id="PF00496"/>
    </source>
</evidence>
<dbReference type="PIRSF" id="PIRSF002741">
    <property type="entry name" value="MppA"/>
    <property type="match status" value="1"/>
</dbReference>
<reference evidence="6 7" key="1">
    <citation type="submission" date="2015-02" db="EMBL/GenBank/DDBJ databases">
        <title>Draft genome sequences of ten Microbacterium spp. with emphasis on heavy metal contaminated environments.</title>
        <authorList>
            <person name="Corretto E."/>
        </authorList>
    </citation>
    <scope>NUCLEOTIDE SEQUENCE [LARGE SCALE GENOMIC DNA]</scope>
    <source>
        <strain evidence="6 7">DSM 23848</strain>
    </source>
</reference>
<proteinExistence type="inferred from homology"/>
<name>A0A0F0KHF2_9MICO</name>
<keyword evidence="7" id="KW-1185">Reference proteome</keyword>
<dbReference type="SUPFAM" id="SSF53850">
    <property type="entry name" value="Periplasmic binding protein-like II"/>
    <property type="match status" value="1"/>
</dbReference>